<comment type="caution">
    <text evidence="13">The sequence shown here is derived from an EMBL/GenBank/DDBJ whole genome shotgun (WGS) entry which is preliminary data.</text>
</comment>
<dbReference type="InterPro" id="IPR045864">
    <property type="entry name" value="aa-tRNA-synth_II/BPL/LPL"/>
</dbReference>
<dbReference type="Proteomes" id="UP000367750">
    <property type="component" value="Unassembled WGS sequence"/>
</dbReference>
<accession>A0A5J5GFK1</accession>
<dbReference type="InterPro" id="IPR004500">
    <property type="entry name" value="Pro-tRNA-synth_IIa_bac-type"/>
</dbReference>
<comment type="catalytic activity">
    <reaction evidence="9 10">
        <text>tRNA(Pro) + L-proline + ATP = L-prolyl-tRNA(Pro) + AMP + diphosphate</text>
        <dbReference type="Rhea" id="RHEA:14305"/>
        <dbReference type="Rhea" id="RHEA-COMP:9700"/>
        <dbReference type="Rhea" id="RHEA-COMP:9702"/>
        <dbReference type="ChEBI" id="CHEBI:30616"/>
        <dbReference type="ChEBI" id="CHEBI:33019"/>
        <dbReference type="ChEBI" id="CHEBI:60039"/>
        <dbReference type="ChEBI" id="CHEBI:78442"/>
        <dbReference type="ChEBI" id="CHEBI:78532"/>
        <dbReference type="ChEBI" id="CHEBI:456215"/>
        <dbReference type="EC" id="6.1.1.15"/>
    </reaction>
</comment>
<evidence type="ECO:0000256" key="8">
    <source>
        <dbReference type="ARBA" id="ARBA00023146"/>
    </source>
</evidence>
<dbReference type="NCBIfam" id="NF006625">
    <property type="entry name" value="PRK09194.1"/>
    <property type="match status" value="1"/>
</dbReference>
<proteinExistence type="inferred from homology"/>
<evidence type="ECO:0000256" key="9">
    <source>
        <dbReference type="ARBA" id="ARBA00047671"/>
    </source>
</evidence>
<dbReference type="InterPro" id="IPR036754">
    <property type="entry name" value="YbaK/aa-tRNA-synt-asso_dom_sf"/>
</dbReference>
<dbReference type="GO" id="GO:0004827">
    <property type="term" value="F:proline-tRNA ligase activity"/>
    <property type="evidence" value="ECO:0007669"/>
    <property type="project" value="UniProtKB-UniRule"/>
</dbReference>
<keyword evidence="6 10" id="KW-0067">ATP-binding</keyword>
<dbReference type="GO" id="GO:0005829">
    <property type="term" value="C:cytosol"/>
    <property type="evidence" value="ECO:0007669"/>
    <property type="project" value="TreeGrafter"/>
</dbReference>
<dbReference type="InterPro" id="IPR023717">
    <property type="entry name" value="Pro-tRNA-Synthase_IIa_type1"/>
</dbReference>
<dbReference type="PRINTS" id="PR01046">
    <property type="entry name" value="TRNASYNTHPRO"/>
</dbReference>
<evidence type="ECO:0000256" key="11">
    <source>
        <dbReference type="SAM" id="MobiDB-lite"/>
    </source>
</evidence>
<dbReference type="CDD" id="cd00861">
    <property type="entry name" value="ProRS_anticodon_short"/>
    <property type="match status" value="1"/>
</dbReference>
<sequence>MKQSQMLIRTLREQPAEADTKGHALLLRAGYIRQLAAGVYSYLPLAQRVLSRIERIIREEMEAAGAAELRLPSLHPAELLRESGRYELYGRDLMLLEDRHGREFALGPTHEEVVTALVGSEVSSYRQLPVSVYQIGTKFRDERRPRFGLLRGREFLMKDAYSFGRSEQELDAAYQSMFEAYHRIFTRCGLNFRAAEADSGAIGGSGSHEFMALAAIGEDDIAVCSCCGYAANVERAETRSLKNDRRTDGEAAASGVAGAGSKEAPKAAPKAAPERFATPGIRTVEELQDACGLRAEDILKTLIYAADGQVIAVLVRGDHEVNELKVKAFLKADTIELADEETVLAAAGTRPGFVGPVGLSLPLLADHAAMAMAEAVAGAGAQDEHWRHVVPGRDFCADHTGDFRLIRAGDACPRCESGSVGLVKGIEIGHVFKLGTRYSGRLHATFRDERGQEQPLIMGCYGIGVSRLLAAVAEQSAREDGLCWPPSLAPFTVHLIPVAAQDGVQMELARRLYETLRSQGMEVLLDDREERPGVKFKDAELIGIPWTLIVGRGAAEGRVELRSRSAGTGRELAAEEALAEIIQPGPDLML</sequence>
<dbReference type="PANTHER" id="PTHR42753">
    <property type="entry name" value="MITOCHONDRIAL RIBOSOME PROTEIN L39/PROLYL-TRNA LIGASE FAMILY MEMBER"/>
    <property type="match status" value="1"/>
</dbReference>
<keyword evidence="4 10" id="KW-0436">Ligase</keyword>
<comment type="similarity">
    <text evidence="10">Belongs to the class-II aminoacyl-tRNA synthetase family. ProS type 1 subfamily.</text>
</comment>
<organism evidence="13 14">
    <name type="scientific">Paenibacillus spiritus</name>
    <dbReference type="NCBI Taxonomy" id="2496557"/>
    <lineage>
        <taxon>Bacteria</taxon>
        <taxon>Bacillati</taxon>
        <taxon>Bacillota</taxon>
        <taxon>Bacilli</taxon>
        <taxon>Bacillales</taxon>
        <taxon>Paenibacillaceae</taxon>
        <taxon>Paenibacillus</taxon>
    </lineage>
</organism>
<dbReference type="GO" id="GO:0005524">
    <property type="term" value="F:ATP binding"/>
    <property type="evidence" value="ECO:0007669"/>
    <property type="project" value="UniProtKB-UniRule"/>
</dbReference>
<keyword evidence="8 10" id="KW-0030">Aminoacyl-tRNA synthetase</keyword>
<dbReference type="InterPro" id="IPR036621">
    <property type="entry name" value="Anticodon-bd_dom_sf"/>
</dbReference>
<feature type="region of interest" description="Disordered" evidence="11">
    <location>
        <begin position="240"/>
        <end position="273"/>
    </location>
</feature>
<comment type="subcellular location">
    <subcellularLocation>
        <location evidence="1 10">Cytoplasm</location>
    </subcellularLocation>
</comment>
<dbReference type="InterPro" id="IPR006195">
    <property type="entry name" value="aa-tRNA-synth_II"/>
</dbReference>
<dbReference type="EC" id="6.1.1.15" evidence="10"/>
<dbReference type="InterPro" id="IPR044140">
    <property type="entry name" value="ProRS_anticodon_short"/>
</dbReference>
<comment type="subunit">
    <text evidence="2 10">Homodimer.</text>
</comment>
<evidence type="ECO:0000256" key="10">
    <source>
        <dbReference type="HAMAP-Rule" id="MF_01569"/>
    </source>
</evidence>
<dbReference type="InterPro" id="IPR002316">
    <property type="entry name" value="Pro-tRNA-ligase_IIa"/>
</dbReference>
<dbReference type="GO" id="GO:0016740">
    <property type="term" value="F:transferase activity"/>
    <property type="evidence" value="ECO:0007669"/>
    <property type="project" value="UniProtKB-ARBA"/>
</dbReference>
<dbReference type="RefSeq" id="WP_150457362.1">
    <property type="nucleotide sequence ID" value="NZ_VYKK01000005.1"/>
</dbReference>
<keyword evidence="14" id="KW-1185">Reference proteome</keyword>
<dbReference type="GO" id="GO:0140096">
    <property type="term" value="F:catalytic activity, acting on a protein"/>
    <property type="evidence" value="ECO:0007669"/>
    <property type="project" value="UniProtKB-ARBA"/>
</dbReference>
<keyword evidence="7 10" id="KW-0648">Protein biosynthesis</keyword>
<dbReference type="SUPFAM" id="SSF55826">
    <property type="entry name" value="YbaK/ProRS associated domain"/>
    <property type="match status" value="1"/>
</dbReference>
<dbReference type="PROSITE" id="PS50862">
    <property type="entry name" value="AA_TRNA_LIGASE_II"/>
    <property type="match status" value="1"/>
</dbReference>
<evidence type="ECO:0000313" key="14">
    <source>
        <dbReference type="Proteomes" id="UP000367750"/>
    </source>
</evidence>
<name>A0A5J5GFK1_9BACL</name>
<dbReference type="Gene3D" id="3.40.50.800">
    <property type="entry name" value="Anticodon-binding domain"/>
    <property type="match status" value="1"/>
</dbReference>
<evidence type="ECO:0000256" key="2">
    <source>
        <dbReference type="ARBA" id="ARBA00011738"/>
    </source>
</evidence>
<dbReference type="GO" id="GO:0002161">
    <property type="term" value="F:aminoacyl-tRNA deacylase activity"/>
    <property type="evidence" value="ECO:0007669"/>
    <property type="project" value="InterPro"/>
</dbReference>
<dbReference type="Pfam" id="PF00587">
    <property type="entry name" value="tRNA-synt_2b"/>
    <property type="match status" value="1"/>
</dbReference>
<dbReference type="EMBL" id="VYKK01000005">
    <property type="protein sequence ID" value="KAA9006532.1"/>
    <property type="molecule type" value="Genomic_DNA"/>
</dbReference>
<dbReference type="OrthoDB" id="9809052at2"/>
<feature type="compositionally biased region" description="Low complexity" evidence="11">
    <location>
        <begin position="250"/>
        <end position="271"/>
    </location>
</feature>
<evidence type="ECO:0000256" key="3">
    <source>
        <dbReference type="ARBA" id="ARBA00022490"/>
    </source>
</evidence>
<feature type="domain" description="Aminoacyl-transfer RNA synthetases class-II family profile" evidence="12">
    <location>
        <begin position="38"/>
        <end position="486"/>
    </location>
</feature>
<comment type="function">
    <text evidence="10">Catalyzes the attachment of proline to tRNA(Pro) in a two-step reaction: proline is first activated by ATP to form Pro-AMP and then transferred to the acceptor end of tRNA(Pro). As ProRS can inadvertently accommodate and process non-cognate amino acids such as alanine and cysteine, to avoid such errors it has two additional distinct editing activities against alanine. One activity is designated as 'pretransfer' editing and involves the tRNA(Pro)-independent hydrolysis of activated Ala-AMP. The other activity is designated 'posttransfer' editing and involves deacylation of mischarged Ala-tRNA(Pro). The misacylated Cys-tRNA(Pro) is not edited by ProRS.</text>
</comment>
<dbReference type="InterPro" id="IPR007214">
    <property type="entry name" value="YbaK/aa-tRNA-synth-assoc-dom"/>
</dbReference>
<dbReference type="SUPFAM" id="SSF55681">
    <property type="entry name" value="Class II aaRS and biotin synthetases"/>
    <property type="match status" value="1"/>
</dbReference>
<keyword evidence="5 10" id="KW-0547">Nucleotide-binding</keyword>
<dbReference type="Pfam" id="PF03129">
    <property type="entry name" value="HGTP_anticodon"/>
    <property type="match status" value="1"/>
</dbReference>
<feature type="compositionally biased region" description="Basic and acidic residues" evidence="11">
    <location>
        <begin position="240"/>
        <end position="249"/>
    </location>
</feature>
<dbReference type="Gene3D" id="3.90.960.10">
    <property type="entry name" value="YbaK/aminoacyl-tRNA synthetase-associated domain"/>
    <property type="match status" value="1"/>
</dbReference>
<dbReference type="NCBIfam" id="TIGR00409">
    <property type="entry name" value="proS_fam_II"/>
    <property type="match status" value="1"/>
</dbReference>
<dbReference type="PANTHER" id="PTHR42753:SF2">
    <property type="entry name" value="PROLINE--TRNA LIGASE"/>
    <property type="match status" value="1"/>
</dbReference>
<keyword evidence="3 10" id="KW-0963">Cytoplasm</keyword>
<evidence type="ECO:0000256" key="4">
    <source>
        <dbReference type="ARBA" id="ARBA00022598"/>
    </source>
</evidence>
<dbReference type="Gene3D" id="3.30.930.10">
    <property type="entry name" value="Bira Bifunctional Protein, Domain 2"/>
    <property type="match status" value="2"/>
</dbReference>
<dbReference type="InterPro" id="IPR004154">
    <property type="entry name" value="Anticodon-bd"/>
</dbReference>
<evidence type="ECO:0000256" key="5">
    <source>
        <dbReference type="ARBA" id="ARBA00022741"/>
    </source>
</evidence>
<evidence type="ECO:0000313" key="13">
    <source>
        <dbReference type="EMBL" id="KAA9006532.1"/>
    </source>
</evidence>
<dbReference type="InterPro" id="IPR050062">
    <property type="entry name" value="Pro-tRNA_synthetase"/>
</dbReference>
<protein>
    <recommendedName>
        <fullName evidence="10">Proline--tRNA ligase</fullName>
        <ecNumber evidence="10">6.1.1.15</ecNumber>
    </recommendedName>
    <alternativeName>
        <fullName evidence="10">Prolyl-tRNA synthetase</fullName>
        <shortName evidence="10">ProRS</shortName>
    </alternativeName>
</protein>
<evidence type="ECO:0000259" key="12">
    <source>
        <dbReference type="PROSITE" id="PS50862"/>
    </source>
</evidence>
<dbReference type="GO" id="GO:0006433">
    <property type="term" value="P:prolyl-tRNA aminoacylation"/>
    <property type="evidence" value="ECO:0007669"/>
    <property type="project" value="UniProtKB-UniRule"/>
</dbReference>
<evidence type="ECO:0000256" key="6">
    <source>
        <dbReference type="ARBA" id="ARBA00022840"/>
    </source>
</evidence>
<evidence type="ECO:0000256" key="1">
    <source>
        <dbReference type="ARBA" id="ARBA00004496"/>
    </source>
</evidence>
<evidence type="ECO:0000256" key="7">
    <source>
        <dbReference type="ARBA" id="ARBA00022917"/>
    </source>
</evidence>
<dbReference type="HAMAP" id="MF_01569">
    <property type="entry name" value="Pro_tRNA_synth_type1"/>
    <property type="match status" value="1"/>
</dbReference>
<reference evidence="13 14" key="1">
    <citation type="submission" date="2019-09" db="EMBL/GenBank/DDBJ databases">
        <title>Bacillus ochoae sp. nov., Paenibacillus whitsoniae sp. nov., Paenibacillus spiritus sp. nov. Isolated from the Mars Exploration Rover during spacecraft assembly.</title>
        <authorList>
            <person name="Seuylemezian A."/>
            <person name="Vaishampayan P."/>
        </authorList>
    </citation>
    <scope>NUCLEOTIDE SEQUENCE [LARGE SCALE GENOMIC DNA]</scope>
    <source>
        <strain evidence="13 14">MER_111</strain>
    </source>
</reference>
<gene>
    <name evidence="10" type="primary">proS</name>
    <name evidence="13" type="ORF">F4V43_06205</name>
</gene>
<dbReference type="AlphaFoldDB" id="A0A5J5GFK1"/>
<dbReference type="InterPro" id="IPR002314">
    <property type="entry name" value="aa-tRNA-synt_IIb"/>
</dbReference>
<dbReference type="SUPFAM" id="SSF52954">
    <property type="entry name" value="Class II aaRS ABD-related"/>
    <property type="match status" value="1"/>
</dbReference>
<comment type="domain">
    <text evidence="10">Consists of three domains: the N-terminal catalytic domain, the editing domain and the C-terminal anticodon-binding domain.</text>
</comment>
<dbReference type="Pfam" id="PF04073">
    <property type="entry name" value="tRNA_edit"/>
    <property type="match status" value="1"/>
</dbReference>